<dbReference type="InterPro" id="IPR027291">
    <property type="entry name" value="Glyco_hydro_38_N_sf"/>
</dbReference>
<dbReference type="Pfam" id="PF01074">
    <property type="entry name" value="Glyco_hydro_38N"/>
    <property type="match status" value="1"/>
</dbReference>
<dbReference type="InterPro" id="IPR000602">
    <property type="entry name" value="Glyco_hydro_38_N"/>
</dbReference>
<gene>
    <name evidence="4" type="ORF">BDD14_0754</name>
</gene>
<evidence type="ECO:0000259" key="3">
    <source>
        <dbReference type="Pfam" id="PF17677"/>
    </source>
</evidence>
<dbReference type="AlphaFoldDB" id="A0A4Q7YRD3"/>
<dbReference type="SUPFAM" id="SSF74650">
    <property type="entry name" value="Galactose mutarotase-like"/>
    <property type="match status" value="1"/>
</dbReference>
<dbReference type="Pfam" id="PF07748">
    <property type="entry name" value="Glyco_hydro_38C"/>
    <property type="match status" value="1"/>
</dbReference>
<dbReference type="GO" id="GO:0004559">
    <property type="term" value="F:alpha-mannosidase activity"/>
    <property type="evidence" value="ECO:0007669"/>
    <property type="project" value="InterPro"/>
</dbReference>
<dbReference type="GO" id="GO:0006013">
    <property type="term" value="P:mannose metabolic process"/>
    <property type="evidence" value="ECO:0007669"/>
    <property type="project" value="InterPro"/>
</dbReference>
<dbReference type="InterPro" id="IPR041147">
    <property type="entry name" value="GH38_C"/>
</dbReference>
<protein>
    <submittedName>
        <fullName evidence="4">Alpha-mannosidase</fullName>
    </submittedName>
</protein>
<dbReference type="PANTHER" id="PTHR46017">
    <property type="entry name" value="ALPHA-MANNOSIDASE 2C1"/>
    <property type="match status" value="1"/>
</dbReference>
<dbReference type="GO" id="GO:0030246">
    <property type="term" value="F:carbohydrate binding"/>
    <property type="evidence" value="ECO:0007669"/>
    <property type="project" value="InterPro"/>
</dbReference>
<dbReference type="RefSeq" id="WP_130417595.1">
    <property type="nucleotide sequence ID" value="NZ_SHKW01000001.1"/>
</dbReference>
<dbReference type="Gene3D" id="3.20.110.10">
    <property type="entry name" value="Glycoside hydrolase 38, N terminal domain"/>
    <property type="match status" value="1"/>
</dbReference>
<evidence type="ECO:0000259" key="1">
    <source>
        <dbReference type="Pfam" id="PF01074"/>
    </source>
</evidence>
<dbReference type="InterPro" id="IPR011013">
    <property type="entry name" value="Gal_mutarotase_sf_dom"/>
</dbReference>
<dbReference type="SUPFAM" id="SSF88713">
    <property type="entry name" value="Glycoside hydrolase/deacetylase"/>
    <property type="match status" value="1"/>
</dbReference>
<accession>A0A4Q7YRD3</accession>
<feature type="domain" description="Glycosyl hydrolase family 38 C-terminal" evidence="2">
    <location>
        <begin position="597"/>
        <end position="784"/>
    </location>
</feature>
<proteinExistence type="predicted"/>
<dbReference type="Proteomes" id="UP000292958">
    <property type="component" value="Unassembled WGS sequence"/>
</dbReference>
<reference evidence="4 5" key="1">
    <citation type="submission" date="2019-02" db="EMBL/GenBank/DDBJ databases">
        <title>Genomic Encyclopedia of Archaeal and Bacterial Type Strains, Phase II (KMG-II): from individual species to whole genera.</title>
        <authorList>
            <person name="Goeker M."/>
        </authorList>
    </citation>
    <scope>NUCLEOTIDE SEQUENCE [LARGE SCALE GENOMIC DNA]</scope>
    <source>
        <strain evidence="4 5">DSM 18101</strain>
    </source>
</reference>
<dbReference type="Gene3D" id="2.70.98.30">
    <property type="entry name" value="Golgi alpha-mannosidase II, domain 4"/>
    <property type="match status" value="1"/>
</dbReference>
<dbReference type="GO" id="GO:0009313">
    <property type="term" value="P:oligosaccharide catabolic process"/>
    <property type="evidence" value="ECO:0007669"/>
    <property type="project" value="TreeGrafter"/>
</dbReference>
<dbReference type="CDD" id="cd10791">
    <property type="entry name" value="GH38N_AMII_like_1"/>
    <property type="match status" value="1"/>
</dbReference>
<dbReference type="Pfam" id="PF17677">
    <property type="entry name" value="Glyco_hydro38C2"/>
    <property type="match status" value="1"/>
</dbReference>
<comment type="caution">
    <text evidence="4">The sequence shown here is derived from an EMBL/GenBank/DDBJ whole genome shotgun (WGS) entry which is preliminary data.</text>
</comment>
<dbReference type="EMBL" id="SHKW01000001">
    <property type="protein sequence ID" value="RZU39375.1"/>
    <property type="molecule type" value="Genomic_DNA"/>
</dbReference>
<evidence type="ECO:0000313" key="4">
    <source>
        <dbReference type="EMBL" id="RZU39375.1"/>
    </source>
</evidence>
<feature type="domain" description="Glycosyl hydrolases family 38 C-terminal" evidence="3">
    <location>
        <begin position="891"/>
        <end position="957"/>
    </location>
</feature>
<organism evidence="4 5">
    <name type="scientific">Edaphobacter modestus</name>
    <dbReference type="NCBI Taxonomy" id="388466"/>
    <lineage>
        <taxon>Bacteria</taxon>
        <taxon>Pseudomonadati</taxon>
        <taxon>Acidobacteriota</taxon>
        <taxon>Terriglobia</taxon>
        <taxon>Terriglobales</taxon>
        <taxon>Acidobacteriaceae</taxon>
        <taxon>Edaphobacter</taxon>
    </lineage>
</organism>
<name>A0A4Q7YRD3_9BACT</name>
<dbReference type="PANTHER" id="PTHR46017:SF1">
    <property type="entry name" value="ALPHA-MANNOSIDASE 2C1"/>
    <property type="match status" value="1"/>
</dbReference>
<dbReference type="InterPro" id="IPR011682">
    <property type="entry name" value="Glyco_hydro_38_C"/>
</dbReference>
<evidence type="ECO:0000259" key="2">
    <source>
        <dbReference type="Pfam" id="PF07748"/>
    </source>
</evidence>
<evidence type="ECO:0000313" key="5">
    <source>
        <dbReference type="Proteomes" id="UP000292958"/>
    </source>
</evidence>
<feature type="domain" description="Glycoside hydrolase family 38 N-terminal" evidence="1">
    <location>
        <begin position="128"/>
        <end position="400"/>
    </location>
</feature>
<keyword evidence="5" id="KW-1185">Reference proteome</keyword>
<dbReference type="OrthoDB" id="237949at2"/>
<dbReference type="InterPro" id="IPR011330">
    <property type="entry name" value="Glyco_hydro/deAcase_b/a-brl"/>
</dbReference>
<sequence>MKRRDLLKSLSMAAGGMLWTRNLAGQSNQGESKAKARLATPIRALARKNGQVYQPLEIHLEDTALSGEAVTKLDGIEVDRRNVKTGSHTFDIYLKPVNQPKQSTVTVEINGKAFTDQVELKPVRKMLVYVLPHSHHDLGYTDLQADVEQKQIRNITRGIELARKTADYPEGSRFVWNLEVLWGADLYMRRSDESARRALIEAVQKGWMGINGSYANELTGLCRPEELLQLFRYSGELGNTCGAKVDSAMMSDVPGFSWGTVTAMSQAGIRYFSAAPNYFDRIGTFMVTWQDKPFWWVSPSGKEKLLFWIPWTGYALSHVMKLGDELVSKYQDRMDEVHFPYDISYIRWSGHGDNAEPDPELSDWIRDWNQKYEWPRFSIASTSTAFSAFEKRYGNQLPQYRGDLTPYWEDGAGSSALETAMSRNAADRINEAAALTALGKINAYNPSSYAEAWRDVLLYSEHTWGAWNSVSDSENPFVKKQWDVKRAFAVDADKLSKDLLAQAGGAQATESSANAIEVHNPSSWSRTEIVYLSHELSSAGDRVTDSRGKPVPSQRLSTGELAVQIKDVPAFAAASYRISPNKALAPNTPVSYKDHRLSNGVLELSIDPSTGDVSALRLHGEQQNLADNRKHRLNQFLFLQGKDVDHLQSSSTATIVVEEQGPLLVLIRIESSALGCKSLVRRIRLSAGADYVEVANTVDKLRAPLNPHPGVGGPGDEFAQRGSKESIQFAFPFAVPDGKMTLDIPLGNMRPEADQLPGSCKNWLPVGRWVDVSNESLGVTWITQDAPLVEIGEISATMLGSQRDPSVWRKHIDETQTFYSWVMNNHWGTNYLAYQEGPTTFRYALRPHRKHDASAASRLAIALSEPLLSRPSDSVSQESESLLRIEPAEVIAITLKPSEDRKAWIVRLFESSGQPRSAKLTWAASQAVQSWRSNLAEEKLEPVGNEVHLDGWELLTLRVEKKAP</sequence>